<gene>
    <name evidence="2" type="ORF">SAMN05216337_1020142</name>
</gene>
<reference evidence="2 3" key="1">
    <citation type="submission" date="2016-10" db="EMBL/GenBank/DDBJ databases">
        <authorList>
            <person name="de Groot N.N."/>
        </authorList>
    </citation>
    <scope>NUCLEOTIDE SEQUENCE [LARGE SCALE GENOMIC DNA]</scope>
    <source>
        <strain evidence="2 3">R5</strain>
    </source>
</reference>
<dbReference type="RefSeq" id="WP_092084808.1">
    <property type="nucleotide sequence ID" value="NZ_FMZW01000020.1"/>
</dbReference>
<feature type="region of interest" description="Disordered" evidence="1">
    <location>
        <begin position="146"/>
        <end position="176"/>
    </location>
</feature>
<sequence length="304" mass="35623">MHGIIGDRPQHDKPTPVLRFDHYLDTTSWYFPVYELMTIEQKRLRDLYDGHKPHRGANKNRRDQILTFQCPQPDLIDELERLVVKYGGNLSRCDIASDVRPGCTSMDYIEQTQWLMNGMLMRGRKAAPVLPFLNIDGTIGTIWNPFSKEKGEKPPERDAVAYPDPASKLPHGMPSGHFDTRLRRKARFRTMKAQGIGPGLKSLKMLDPAQVLRENFKFVLWDRDAFEERVRRRLLRKYPEAEARRMFAFAMRYDQIEYVQRVQDQYRTTLVEIPGLVQFSHSLTWGARRRALHMGMIKMIDDME</sequence>
<evidence type="ECO:0000313" key="2">
    <source>
        <dbReference type="EMBL" id="SDE14620.1"/>
    </source>
</evidence>
<evidence type="ECO:0000313" key="3">
    <source>
        <dbReference type="Proteomes" id="UP000199245"/>
    </source>
</evidence>
<evidence type="ECO:0000256" key="1">
    <source>
        <dbReference type="SAM" id="MobiDB-lite"/>
    </source>
</evidence>
<feature type="compositionally biased region" description="Basic and acidic residues" evidence="1">
    <location>
        <begin position="147"/>
        <end position="159"/>
    </location>
</feature>
<accession>A0A1G7AIS4</accession>
<organism evidence="2 3">
    <name type="scientific">Bradyrhizobium brasilense</name>
    <dbReference type="NCBI Taxonomy" id="1419277"/>
    <lineage>
        <taxon>Bacteria</taxon>
        <taxon>Pseudomonadati</taxon>
        <taxon>Pseudomonadota</taxon>
        <taxon>Alphaproteobacteria</taxon>
        <taxon>Hyphomicrobiales</taxon>
        <taxon>Nitrobacteraceae</taxon>
        <taxon>Bradyrhizobium</taxon>
    </lineage>
</organism>
<name>A0A1G7AIS4_9BRAD</name>
<proteinExistence type="predicted"/>
<protein>
    <submittedName>
        <fullName evidence="2">Uncharacterized protein</fullName>
    </submittedName>
</protein>
<dbReference type="AlphaFoldDB" id="A0A1G7AIS4"/>
<dbReference type="EMBL" id="FMZW01000020">
    <property type="protein sequence ID" value="SDE14620.1"/>
    <property type="molecule type" value="Genomic_DNA"/>
</dbReference>
<dbReference type="Proteomes" id="UP000199245">
    <property type="component" value="Unassembled WGS sequence"/>
</dbReference>